<evidence type="ECO:0000313" key="2">
    <source>
        <dbReference type="Proteomes" id="UP000054826"/>
    </source>
</evidence>
<sequence>MCISATQWHRYESVYILPNHDLNPIIQCSCKWKPFYSKDDYRWI</sequence>
<dbReference type="EMBL" id="JYDV01002143">
    <property type="protein sequence ID" value="KRY98192.1"/>
    <property type="molecule type" value="Genomic_DNA"/>
</dbReference>
<proteinExistence type="predicted"/>
<dbReference type="AlphaFoldDB" id="A0A0V1GJ72"/>
<gene>
    <name evidence="1" type="ORF">T4C_10279</name>
</gene>
<accession>A0A0V1GJ72</accession>
<organism evidence="1 2">
    <name type="scientific">Trichinella pseudospiralis</name>
    <name type="common">Parasitic roundworm</name>
    <dbReference type="NCBI Taxonomy" id="6337"/>
    <lineage>
        <taxon>Eukaryota</taxon>
        <taxon>Metazoa</taxon>
        <taxon>Ecdysozoa</taxon>
        <taxon>Nematoda</taxon>
        <taxon>Enoplea</taxon>
        <taxon>Dorylaimia</taxon>
        <taxon>Trichinellida</taxon>
        <taxon>Trichinellidae</taxon>
        <taxon>Trichinella</taxon>
    </lineage>
</organism>
<reference evidence="1 2" key="1">
    <citation type="submission" date="2015-01" db="EMBL/GenBank/DDBJ databases">
        <title>Evolution of Trichinella species and genotypes.</title>
        <authorList>
            <person name="Korhonen P.K."/>
            <person name="Edoardo P."/>
            <person name="Giuseppe L.R."/>
            <person name="Gasser R.B."/>
        </authorList>
    </citation>
    <scope>NUCLEOTIDE SEQUENCE [LARGE SCALE GENOMIC DNA]</scope>
    <source>
        <strain evidence="1">ISS176</strain>
    </source>
</reference>
<protein>
    <submittedName>
        <fullName evidence="1">Uncharacterized protein</fullName>
    </submittedName>
</protein>
<name>A0A0V1GJ72_TRIPS</name>
<dbReference type="Proteomes" id="UP000054826">
    <property type="component" value="Unassembled WGS sequence"/>
</dbReference>
<comment type="caution">
    <text evidence="1">The sequence shown here is derived from an EMBL/GenBank/DDBJ whole genome shotgun (WGS) entry which is preliminary data.</text>
</comment>
<evidence type="ECO:0000313" key="1">
    <source>
        <dbReference type="EMBL" id="KRY98192.1"/>
    </source>
</evidence>